<organism evidence="3 4">
    <name type="scientific">Lophiotrema nucula</name>
    <dbReference type="NCBI Taxonomy" id="690887"/>
    <lineage>
        <taxon>Eukaryota</taxon>
        <taxon>Fungi</taxon>
        <taxon>Dikarya</taxon>
        <taxon>Ascomycota</taxon>
        <taxon>Pezizomycotina</taxon>
        <taxon>Dothideomycetes</taxon>
        <taxon>Pleosporomycetidae</taxon>
        <taxon>Pleosporales</taxon>
        <taxon>Lophiotremataceae</taxon>
        <taxon>Lophiotrema</taxon>
    </lineage>
</organism>
<dbReference type="PANTHER" id="PTHR24148:SF73">
    <property type="entry name" value="HET DOMAIN PROTEIN (AFU_ORTHOLOGUE AFUA_8G01020)"/>
    <property type="match status" value="1"/>
</dbReference>
<evidence type="ECO:0000256" key="1">
    <source>
        <dbReference type="SAM" id="Phobius"/>
    </source>
</evidence>
<sequence length="454" mass="52310">MVRKHLTSIISRLSSLRAGANRRFEKPRLLPNLPEPDDKSNVAIDTYEHRALRYRRIRLLHLEPGKFEDPLHGRIGHYSLSRVYRDYEALSYCWGDPTHITRSKLYITDEDETLAKAYPWVARDDEKKSRCFPITPNLEIALRHVRLSHQARTLWVDAICINQNNLIEKAEQVYQMHKIYEDASRVLVWLGNANNAQRYGMEALRYIVNTPSRTFAPPWSVKAGSSLQDALRSHMFREGLMELLASSWFQRTWVVQEATLAHMVTLVCGHDAVSWAVHNVENLRRIRKLAQFSAVSPKWTEAGLHDVNLDPFISLLERQITHRHSALSHGRLWGKNHGDILDHMYALRHKAVSNPLDKIFALQGVVKYSPTALPFPIDYTKSVDETYDRLYTEFALWKDTTTLYPLRWEYSGASGSLDPPIILLIAVAWVVVPGVLFLTVDFLFLIAGLWTDHA</sequence>
<feature type="transmembrane region" description="Helical" evidence="1">
    <location>
        <begin position="421"/>
        <end position="450"/>
    </location>
</feature>
<dbReference type="InterPro" id="IPR010730">
    <property type="entry name" value="HET"/>
</dbReference>
<evidence type="ECO:0000313" key="3">
    <source>
        <dbReference type="EMBL" id="KAF2113819.1"/>
    </source>
</evidence>
<reference evidence="3" key="1">
    <citation type="journal article" date="2020" name="Stud. Mycol.">
        <title>101 Dothideomycetes genomes: a test case for predicting lifestyles and emergence of pathogens.</title>
        <authorList>
            <person name="Haridas S."/>
            <person name="Albert R."/>
            <person name="Binder M."/>
            <person name="Bloem J."/>
            <person name="Labutti K."/>
            <person name="Salamov A."/>
            <person name="Andreopoulos B."/>
            <person name="Baker S."/>
            <person name="Barry K."/>
            <person name="Bills G."/>
            <person name="Bluhm B."/>
            <person name="Cannon C."/>
            <person name="Castanera R."/>
            <person name="Culley D."/>
            <person name="Daum C."/>
            <person name="Ezra D."/>
            <person name="Gonzalez J."/>
            <person name="Henrissat B."/>
            <person name="Kuo A."/>
            <person name="Liang C."/>
            <person name="Lipzen A."/>
            <person name="Lutzoni F."/>
            <person name="Magnuson J."/>
            <person name="Mondo S."/>
            <person name="Nolan M."/>
            <person name="Ohm R."/>
            <person name="Pangilinan J."/>
            <person name="Park H.-J."/>
            <person name="Ramirez L."/>
            <person name="Alfaro M."/>
            <person name="Sun H."/>
            <person name="Tritt A."/>
            <person name="Yoshinaga Y."/>
            <person name="Zwiers L.-H."/>
            <person name="Turgeon B."/>
            <person name="Goodwin S."/>
            <person name="Spatafora J."/>
            <person name="Crous P."/>
            <person name="Grigoriev I."/>
        </authorList>
    </citation>
    <scope>NUCLEOTIDE SEQUENCE</scope>
    <source>
        <strain evidence="3">CBS 627.86</strain>
    </source>
</reference>
<accession>A0A6A5Z2X7</accession>
<dbReference type="AlphaFoldDB" id="A0A6A5Z2X7"/>
<dbReference type="PANTHER" id="PTHR24148">
    <property type="entry name" value="ANKYRIN REPEAT DOMAIN-CONTAINING PROTEIN 39 HOMOLOG-RELATED"/>
    <property type="match status" value="1"/>
</dbReference>
<feature type="domain" description="Heterokaryon incompatibility" evidence="2">
    <location>
        <begin position="87"/>
        <end position="257"/>
    </location>
</feature>
<dbReference type="InterPro" id="IPR052895">
    <property type="entry name" value="HetReg/Transcr_Mod"/>
</dbReference>
<keyword evidence="1" id="KW-0472">Membrane</keyword>
<evidence type="ECO:0000313" key="4">
    <source>
        <dbReference type="Proteomes" id="UP000799770"/>
    </source>
</evidence>
<gene>
    <name evidence="3" type="ORF">BDV96DRAFT_648058</name>
</gene>
<protein>
    <submittedName>
        <fullName evidence="3">Heterokaryon incompatibility protein-domain-containing protein</fullName>
    </submittedName>
</protein>
<dbReference type="Proteomes" id="UP000799770">
    <property type="component" value="Unassembled WGS sequence"/>
</dbReference>
<dbReference type="Pfam" id="PF06985">
    <property type="entry name" value="HET"/>
    <property type="match status" value="1"/>
</dbReference>
<proteinExistence type="predicted"/>
<keyword evidence="1" id="KW-0812">Transmembrane</keyword>
<dbReference type="OrthoDB" id="3553147at2759"/>
<dbReference type="EMBL" id="ML977327">
    <property type="protein sequence ID" value="KAF2113819.1"/>
    <property type="molecule type" value="Genomic_DNA"/>
</dbReference>
<evidence type="ECO:0000259" key="2">
    <source>
        <dbReference type="Pfam" id="PF06985"/>
    </source>
</evidence>
<keyword evidence="1" id="KW-1133">Transmembrane helix</keyword>
<name>A0A6A5Z2X7_9PLEO</name>
<keyword evidence="4" id="KW-1185">Reference proteome</keyword>